<dbReference type="InterPro" id="IPR002636">
    <property type="entry name" value="DUF29"/>
</dbReference>
<organism evidence="1 2">
    <name type="scientific">Thioploca ingrica</name>
    <dbReference type="NCBI Taxonomy" id="40754"/>
    <lineage>
        <taxon>Bacteria</taxon>
        <taxon>Pseudomonadati</taxon>
        <taxon>Pseudomonadota</taxon>
        <taxon>Gammaproteobacteria</taxon>
        <taxon>Thiotrichales</taxon>
        <taxon>Thiotrichaceae</taxon>
        <taxon>Thioploca</taxon>
    </lineage>
</organism>
<dbReference type="KEGG" id="tig:THII_1591"/>
<evidence type="ECO:0000313" key="2">
    <source>
        <dbReference type="Proteomes" id="UP000031623"/>
    </source>
</evidence>
<keyword evidence="2" id="KW-1185">Reference proteome</keyword>
<dbReference type="PANTHER" id="PTHR34235">
    <property type="entry name" value="SLR1203 PROTEIN-RELATED"/>
    <property type="match status" value="1"/>
</dbReference>
<dbReference type="Pfam" id="PF01724">
    <property type="entry name" value="DUF29"/>
    <property type="match status" value="1"/>
</dbReference>
<protein>
    <recommendedName>
        <fullName evidence="3">DUF29 domain-containing protein</fullName>
    </recommendedName>
</protein>
<name>A0A090ADF6_9GAMM</name>
<dbReference type="AlphaFoldDB" id="A0A090ADF6"/>
<dbReference type="OrthoDB" id="495351at2"/>
<dbReference type="HOGENOM" id="CLU_134228_0_0_6"/>
<sequence>MEELLELRTCIEQQRYQEALLLIGEMEEMSKEDKINKIHSFMVILLLHLIKQQVEKRSTRSWELSILTAVKNIQRINKRRKAGGHYLTPAELQEVIAEEYPLALKAAALEIFEGQYTDEQLSKQVSQAEIEQQALEMIEA</sequence>
<dbReference type="EMBL" id="AP014633">
    <property type="protein sequence ID" value="BAP55888.1"/>
    <property type="molecule type" value="Genomic_DNA"/>
</dbReference>
<gene>
    <name evidence="1" type="ORF">THII_1591</name>
</gene>
<dbReference type="PANTHER" id="PTHR34235:SF1">
    <property type="entry name" value="SLR0416 PROTEIN"/>
    <property type="match status" value="1"/>
</dbReference>
<evidence type="ECO:0008006" key="3">
    <source>
        <dbReference type="Google" id="ProtNLM"/>
    </source>
</evidence>
<reference evidence="1 2" key="1">
    <citation type="journal article" date="2014" name="ISME J.">
        <title>Ecophysiology of Thioploca ingrica as revealed by the complete genome sequence supplemented with proteomic evidence.</title>
        <authorList>
            <person name="Kojima H."/>
            <person name="Ogura Y."/>
            <person name="Yamamoto N."/>
            <person name="Togashi T."/>
            <person name="Mori H."/>
            <person name="Watanabe T."/>
            <person name="Nemoto F."/>
            <person name="Kurokawa K."/>
            <person name="Hayashi T."/>
            <person name="Fukui M."/>
        </authorList>
    </citation>
    <scope>NUCLEOTIDE SEQUENCE [LARGE SCALE GENOMIC DNA]</scope>
</reference>
<dbReference type="Gene3D" id="1.20.1220.20">
    <property type="entry name" value="Uncharcterised protein PF01724"/>
    <property type="match status" value="1"/>
</dbReference>
<proteinExistence type="predicted"/>
<dbReference type="Proteomes" id="UP000031623">
    <property type="component" value="Chromosome"/>
</dbReference>
<accession>A0A090ADF6</accession>
<evidence type="ECO:0000313" key="1">
    <source>
        <dbReference type="EMBL" id="BAP55888.1"/>
    </source>
</evidence>